<comment type="similarity">
    <text evidence="1">Belongs to the Dps family.</text>
</comment>
<proteinExistence type="inferred from homology"/>
<feature type="domain" description="Ferritin/DPS" evidence="2">
    <location>
        <begin position="8"/>
        <end position="143"/>
    </location>
</feature>
<dbReference type="Proteomes" id="UP001499979">
    <property type="component" value="Unassembled WGS sequence"/>
</dbReference>
<dbReference type="RefSeq" id="WP_343908304.1">
    <property type="nucleotide sequence ID" value="NZ_BAAAJE010000015.1"/>
</dbReference>
<dbReference type="InterPro" id="IPR008331">
    <property type="entry name" value="Ferritin_DPS_dom"/>
</dbReference>
<comment type="caution">
    <text evidence="3">The sequence shown here is derived from an EMBL/GenBank/DDBJ whole genome shotgun (WGS) entry which is preliminary data.</text>
</comment>
<evidence type="ECO:0000256" key="1">
    <source>
        <dbReference type="ARBA" id="ARBA00009497"/>
    </source>
</evidence>
<dbReference type="PANTHER" id="PTHR42932">
    <property type="entry name" value="GENERAL STRESS PROTEIN 20U"/>
    <property type="match status" value="1"/>
</dbReference>
<gene>
    <name evidence="3" type="primary">dps</name>
    <name evidence="3" type="ORF">GCM10009606_29100</name>
</gene>
<organism evidence="3 4">
    <name type="scientific">Nocardioides aquiterrae</name>
    <dbReference type="NCBI Taxonomy" id="203799"/>
    <lineage>
        <taxon>Bacteria</taxon>
        <taxon>Bacillati</taxon>
        <taxon>Actinomycetota</taxon>
        <taxon>Actinomycetes</taxon>
        <taxon>Propionibacteriales</taxon>
        <taxon>Nocardioidaceae</taxon>
        <taxon>Nocardioides</taxon>
    </lineage>
</organism>
<dbReference type="InterPro" id="IPR002177">
    <property type="entry name" value="DPS_DNA-bd"/>
</dbReference>
<reference evidence="3 4" key="1">
    <citation type="journal article" date="2019" name="Int. J. Syst. Evol. Microbiol.">
        <title>The Global Catalogue of Microorganisms (GCM) 10K type strain sequencing project: providing services to taxonomists for standard genome sequencing and annotation.</title>
        <authorList>
            <consortium name="The Broad Institute Genomics Platform"/>
            <consortium name="The Broad Institute Genome Sequencing Center for Infectious Disease"/>
            <person name="Wu L."/>
            <person name="Ma J."/>
        </authorList>
    </citation>
    <scope>NUCLEOTIDE SEQUENCE [LARGE SCALE GENOMIC DNA]</scope>
    <source>
        <strain evidence="3 4">JCM 11813</strain>
    </source>
</reference>
<dbReference type="EMBL" id="BAAAJE010000015">
    <property type="protein sequence ID" value="GAA1148592.1"/>
    <property type="molecule type" value="Genomic_DNA"/>
</dbReference>
<dbReference type="InterPro" id="IPR009078">
    <property type="entry name" value="Ferritin-like_SF"/>
</dbReference>
<dbReference type="Pfam" id="PF00210">
    <property type="entry name" value="Ferritin"/>
    <property type="match status" value="1"/>
</dbReference>
<dbReference type="PANTHER" id="PTHR42932:SF2">
    <property type="entry name" value="DNA PROTECTION DURING STARVATION PROTEIN 1"/>
    <property type="match status" value="1"/>
</dbReference>
<dbReference type="SUPFAM" id="SSF47240">
    <property type="entry name" value="Ferritin-like"/>
    <property type="match status" value="1"/>
</dbReference>
<evidence type="ECO:0000259" key="2">
    <source>
        <dbReference type="Pfam" id="PF00210"/>
    </source>
</evidence>
<dbReference type="Gene3D" id="1.20.1260.10">
    <property type="match status" value="1"/>
</dbReference>
<evidence type="ECO:0000313" key="4">
    <source>
        <dbReference type="Proteomes" id="UP001499979"/>
    </source>
</evidence>
<protein>
    <submittedName>
        <fullName evidence="3">DNA starvation/stationary phase protection protein Dps</fullName>
    </submittedName>
</protein>
<keyword evidence="4" id="KW-1185">Reference proteome</keyword>
<dbReference type="InterPro" id="IPR012347">
    <property type="entry name" value="Ferritin-like"/>
</dbReference>
<accession>A0ABN1UFY5</accession>
<evidence type="ECO:0000313" key="3">
    <source>
        <dbReference type="EMBL" id="GAA1148592.1"/>
    </source>
</evidence>
<sequence length="164" mass="17422">MSSHAVADELQSLLVEVIDLSLSSKQAHWVLGRSRLEPLSAELDDLAADAWEWAGAVGARLVGMGVPPDGRAGTVAGQVRRTSFPVGFVDAAEAVAPIVGRLNELIEECPRRIAVLGESDPVSESLLIDMVVGLVKHRWMLGSQEPGASARVDVAARRPRAVRG</sequence>
<name>A0ABN1UFY5_9ACTN</name>